<dbReference type="Proteomes" id="UP000230837">
    <property type="component" value="Unassembled WGS sequence"/>
</dbReference>
<reference evidence="2" key="1">
    <citation type="submission" date="2017-09" db="EMBL/GenBank/DDBJ databases">
        <title>Depth-based differentiation of microbial function through sediment-hosted aquifers and enrichment of novel symbionts in the deep terrestrial subsurface.</title>
        <authorList>
            <person name="Probst A.J."/>
            <person name="Ladd B."/>
            <person name="Jarett J.K."/>
            <person name="Geller-Mcgrath D.E."/>
            <person name="Sieber C.M.K."/>
            <person name="Emerson J.B."/>
            <person name="Anantharaman K."/>
            <person name="Thomas B.C."/>
            <person name="Malmstrom R."/>
            <person name="Stieglmeier M."/>
            <person name="Klingl A."/>
            <person name="Woyke T."/>
            <person name="Ryan C.M."/>
            <person name="Banfield J.F."/>
        </authorList>
    </citation>
    <scope>NUCLEOTIDE SEQUENCE [LARGE SCALE GENOMIC DNA]</scope>
</reference>
<dbReference type="EMBL" id="PFHR01000077">
    <property type="protein sequence ID" value="PIW97115.1"/>
    <property type="molecule type" value="Genomic_DNA"/>
</dbReference>
<evidence type="ECO:0000313" key="1">
    <source>
        <dbReference type="EMBL" id="PIW97115.1"/>
    </source>
</evidence>
<organism evidence="1 2">
    <name type="scientific">Candidatus Kaiserbacteria bacterium CG_4_8_14_3_um_filter_38_9</name>
    <dbReference type="NCBI Taxonomy" id="1974599"/>
    <lineage>
        <taxon>Bacteria</taxon>
        <taxon>Candidatus Kaiseribacteriota</taxon>
    </lineage>
</organism>
<sequence length="94" mass="10475">MRLWDAVLGLLAPNKYLHNRSLRDSGAQERQRHAINTALAMKAFEVAQKTGAAVNLRCTNSGWVELCVVPGDGKPTFTYNGRNINDPIELERSH</sequence>
<gene>
    <name evidence="1" type="ORF">COZ82_01350</name>
</gene>
<dbReference type="AlphaFoldDB" id="A0A2M7IPB7"/>
<protein>
    <submittedName>
        <fullName evidence="1">Uncharacterized protein</fullName>
    </submittedName>
</protein>
<evidence type="ECO:0000313" key="2">
    <source>
        <dbReference type="Proteomes" id="UP000230837"/>
    </source>
</evidence>
<comment type="caution">
    <text evidence="1">The sequence shown here is derived from an EMBL/GenBank/DDBJ whole genome shotgun (WGS) entry which is preliminary data.</text>
</comment>
<proteinExistence type="predicted"/>
<name>A0A2M7IPB7_9BACT</name>
<accession>A0A2M7IPB7</accession>